<proteinExistence type="predicted"/>
<dbReference type="AlphaFoldDB" id="A0A7R9DGB1"/>
<sequence>MIQIILCRRHTMELQLFMHGLEEDECFRQIVWSEQTEVQSVPVMVTGRSPGFWSRTQLLLKRNQISKIDDDAFSNLTSLREL</sequence>
<dbReference type="EMBL" id="OD006765">
    <property type="protein sequence ID" value="CAD7413327.1"/>
    <property type="molecule type" value="Genomic_DNA"/>
</dbReference>
<protein>
    <submittedName>
        <fullName evidence="1">Uncharacterized protein</fullName>
    </submittedName>
</protein>
<evidence type="ECO:0000313" key="1">
    <source>
        <dbReference type="EMBL" id="CAD7413327.1"/>
    </source>
</evidence>
<reference evidence="1" key="1">
    <citation type="submission" date="2020-11" db="EMBL/GenBank/DDBJ databases">
        <authorList>
            <person name="Tran Van P."/>
        </authorList>
    </citation>
    <scope>NUCLEOTIDE SEQUENCE</scope>
</reference>
<accession>A0A7R9DGB1</accession>
<gene>
    <name evidence="1" type="ORF">TPSB3V08_LOCUS8947</name>
</gene>
<name>A0A7R9DGB1_TIMPO</name>
<organism evidence="1">
    <name type="scientific">Timema poppense</name>
    <name type="common">Walking stick</name>
    <dbReference type="NCBI Taxonomy" id="170557"/>
    <lineage>
        <taxon>Eukaryota</taxon>
        <taxon>Metazoa</taxon>
        <taxon>Ecdysozoa</taxon>
        <taxon>Arthropoda</taxon>
        <taxon>Hexapoda</taxon>
        <taxon>Insecta</taxon>
        <taxon>Pterygota</taxon>
        <taxon>Neoptera</taxon>
        <taxon>Polyneoptera</taxon>
        <taxon>Phasmatodea</taxon>
        <taxon>Timematodea</taxon>
        <taxon>Timematoidea</taxon>
        <taxon>Timematidae</taxon>
        <taxon>Timema</taxon>
    </lineage>
</organism>